<dbReference type="InParanoid" id="A0A7X0JT89"/>
<comment type="caution">
    <text evidence="1">The sequence shown here is derived from an EMBL/GenBank/DDBJ whole genome shotgun (WGS) entry which is preliminary data.</text>
</comment>
<dbReference type="RefSeq" id="WP_166844861.1">
    <property type="nucleotide sequence ID" value="NZ_JAAONY010000002.1"/>
</dbReference>
<organism evidence="1 2">
    <name type="scientific">Pseudoteredinibacter isoporae</name>
    <dbReference type="NCBI Taxonomy" id="570281"/>
    <lineage>
        <taxon>Bacteria</taxon>
        <taxon>Pseudomonadati</taxon>
        <taxon>Pseudomonadota</taxon>
        <taxon>Gammaproteobacteria</taxon>
        <taxon>Cellvibrionales</taxon>
        <taxon>Cellvibrionaceae</taxon>
        <taxon>Pseudoteredinibacter</taxon>
    </lineage>
</organism>
<evidence type="ECO:0000313" key="1">
    <source>
        <dbReference type="EMBL" id="MBB6521832.1"/>
    </source>
</evidence>
<sequence length="315" mass="37489">MEASLVDEVLACLADERNLFQYFPDRYALALLEKSLKRDGREEQDIAAIRKGPFGKLMHRPALKRLLSEQGSGKLSAWDLYRVWPEQQYNYVLSLGRWGSKKDYRWDQMSRPGENLVLQLNFNRAHDQQFDRALGMDKREFNGWYHPTARNGRCTLAWARLDFDLASGQALIEELQTDWLRDVQCLHKRYLDAVKRKAERFYFWGYELSVKKAESYCKQTLEEHRIWQEAMLTAALEFLWQDIGIHDVYYHSYETGKALKNIEYDGPPRSLYSDLPKRFCFQLQEQGPEWIEQCKPARKRLNKLKHNAAWYRLQF</sequence>
<reference evidence="1 2" key="1">
    <citation type="submission" date="2020-08" db="EMBL/GenBank/DDBJ databases">
        <title>Genomic Encyclopedia of Type Strains, Phase IV (KMG-IV): sequencing the most valuable type-strain genomes for metagenomic binning, comparative biology and taxonomic classification.</title>
        <authorList>
            <person name="Goeker M."/>
        </authorList>
    </citation>
    <scope>NUCLEOTIDE SEQUENCE [LARGE SCALE GENOMIC DNA]</scope>
    <source>
        <strain evidence="1 2">DSM 22368</strain>
    </source>
</reference>
<accession>A0A7X0JT89</accession>
<proteinExistence type="predicted"/>
<evidence type="ECO:0000313" key="2">
    <source>
        <dbReference type="Proteomes" id="UP000528457"/>
    </source>
</evidence>
<protein>
    <submittedName>
        <fullName evidence="1">Uncharacterized protein</fullName>
    </submittedName>
</protein>
<keyword evidence="2" id="KW-1185">Reference proteome</keyword>
<dbReference type="Proteomes" id="UP000528457">
    <property type="component" value="Unassembled WGS sequence"/>
</dbReference>
<dbReference type="AlphaFoldDB" id="A0A7X0JT89"/>
<dbReference type="EMBL" id="JACHHT010000002">
    <property type="protein sequence ID" value="MBB6521832.1"/>
    <property type="molecule type" value="Genomic_DNA"/>
</dbReference>
<gene>
    <name evidence="1" type="ORF">HNR48_002117</name>
</gene>
<name>A0A7X0JT89_9GAMM</name>